<dbReference type="EMBL" id="JRRC01311266">
    <property type="protein sequence ID" value="KHG02947.1"/>
    <property type="molecule type" value="Genomic_DNA"/>
</dbReference>
<dbReference type="AlphaFoldDB" id="A0A0B0MRF1"/>
<evidence type="ECO:0000313" key="1">
    <source>
        <dbReference type="EMBL" id="KHG02947.1"/>
    </source>
</evidence>
<evidence type="ECO:0000313" key="2">
    <source>
        <dbReference type="Proteomes" id="UP000032142"/>
    </source>
</evidence>
<keyword evidence="2" id="KW-1185">Reference proteome</keyword>
<organism evidence="1 2">
    <name type="scientific">Gossypium arboreum</name>
    <name type="common">Tree cotton</name>
    <name type="synonym">Gossypium nanking</name>
    <dbReference type="NCBI Taxonomy" id="29729"/>
    <lineage>
        <taxon>Eukaryota</taxon>
        <taxon>Viridiplantae</taxon>
        <taxon>Streptophyta</taxon>
        <taxon>Embryophyta</taxon>
        <taxon>Tracheophyta</taxon>
        <taxon>Spermatophyta</taxon>
        <taxon>Magnoliopsida</taxon>
        <taxon>eudicotyledons</taxon>
        <taxon>Gunneridae</taxon>
        <taxon>Pentapetalae</taxon>
        <taxon>rosids</taxon>
        <taxon>malvids</taxon>
        <taxon>Malvales</taxon>
        <taxon>Malvaceae</taxon>
        <taxon>Malvoideae</taxon>
        <taxon>Gossypium</taxon>
    </lineage>
</organism>
<accession>A0A0B0MRF1</accession>
<sequence length="40" mass="4677">MYRDSSFFFSVLLVSHNVLAHMMNMILILCKAMDDGQYSF</sequence>
<gene>
    <name evidence="1" type="ORF">F383_25230</name>
</gene>
<proteinExistence type="predicted"/>
<name>A0A0B0MRF1_GOSAR</name>
<dbReference type="Proteomes" id="UP000032142">
    <property type="component" value="Unassembled WGS sequence"/>
</dbReference>
<comment type="caution">
    <text evidence="1">The sequence shown here is derived from an EMBL/GenBank/DDBJ whole genome shotgun (WGS) entry which is preliminary data.</text>
</comment>
<protein>
    <submittedName>
        <fullName evidence="1">Uncharacterized protein</fullName>
    </submittedName>
</protein>
<reference evidence="2" key="1">
    <citation type="submission" date="2014-09" db="EMBL/GenBank/DDBJ databases">
        <authorList>
            <person name="Mudge J."/>
            <person name="Ramaraj T."/>
            <person name="Lindquist I.E."/>
            <person name="Bharti A.K."/>
            <person name="Sundararajan A."/>
            <person name="Cameron C.T."/>
            <person name="Woodward J.E."/>
            <person name="May G.D."/>
            <person name="Brubaker C."/>
            <person name="Broadhvest J."/>
            <person name="Wilkins T.A."/>
        </authorList>
    </citation>
    <scope>NUCLEOTIDE SEQUENCE</scope>
    <source>
        <strain evidence="2">cv. AKA8401</strain>
    </source>
</reference>